<proteinExistence type="predicted"/>
<sequence>MNASADPSWDERNEPRSHEYPIGPVGQAAAALRDTVIPAVVGCGLGIVVVVAFGLVIEEGILGDVVPESTLRSWIPATMGLLGVAIAVAGLTVWLCDAVISVCTARALARVAAHGGDERVVPIWHQWPSTKVSVGGALVGGLIGLIVVSVLVAVVTFFMGLQHPVVWNVTTGAGVVVGLAWLGIVLVRRVLRPMYQRAAAEAHAHWPARLRTRALRQAHLLEPGEHRARPPGPAARSGRAASRAGGLLLAATIPCAVLGLTIRQPGGRYTEPREYGPELERIIDISFATMAVLGVLGGAAAIVGVIVRGVVNTRERAALHARVADPAADPPSPVVVARHIRPDSLDIAELLAGIGSAASVAAFSALVVADAGHESLVHIQPLIRLVLVLTLAALVLAWIAQLLERVLGRRSRNVLIARWPARRFPSGR</sequence>
<keyword evidence="2" id="KW-0472">Membrane</keyword>
<feature type="transmembrane region" description="Helical" evidence="2">
    <location>
        <begin position="282"/>
        <end position="307"/>
    </location>
</feature>
<accession>A0A7M1STS1</accession>
<keyword evidence="2" id="KW-0812">Transmembrane</keyword>
<evidence type="ECO:0000256" key="1">
    <source>
        <dbReference type="SAM" id="MobiDB-lite"/>
    </source>
</evidence>
<feature type="transmembrane region" description="Helical" evidence="2">
    <location>
        <begin position="36"/>
        <end position="57"/>
    </location>
</feature>
<feature type="transmembrane region" description="Helical" evidence="2">
    <location>
        <begin position="381"/>
        <end position="403"/>
    </location>
</feature>
<reference evidence="3 4" key="1">
    <citation type="submission" date="2020-10" db="EMBL/GenBank/DDBJ databases">
        <title>Haloactinobacterium sp. RN3S43, a bacterium isolated from saline soil.</title>
        <authorList>
            <person name="Sun J.-Q."/>
        </authorList>
    </citation>
    <scope>NUCLEOTIDE SEQUENCE [LARGE SCALE GENOMIC DNA]</scope>
    <source>
        <strain evidence="3 4">RN3S43</strain>
    </source>
</reference>
<dbReference type="Proteomes" id="UP000593758">
    <property type="component" value="Chromosome"/>
</dbReference>
<keyword evidence="4" id="KW-1185">Reference proteome</keyword>
<evidence type="ECO:0000256" key="2">
    <source>
        <dbReference type="SAM" id="Phobius"/>
    </source>
</evidence>
<organism evidence="3 4">
    <name type="scientific">Ruania alkalisoli</name>
    <dbReference type="NCBI Taxonomy" id="2779775"/>
    <lineage>
        <taxon>Bacteria</taxon>
        <taxon>Bacillati</taxon>
        <taxon>Actinomycetota</taxon>
        <taxon>Actinomycetes</taxon>
        <taxon>Micrococcales</taxon>
        <taxon>Ruaniaceae</taxon>
        <taxon>Ruania</taxon>
    </lineage>
</organism>
<evidence type="ECO:0000313" key="4">
    <source>
        <dbReference type="Proteomes" id="UP000593758"/>
    </source>
</evidence>
<evidence type="ECO:0000313" key="3">
    <source>
        <dbReference type="EMBL" id="QOR70970.1"/>
    </source>
</evidence>
<protein>
    <submittedName>
        <fullName evidence="3">Uncharacterized protein</fullName>
    </submittedName>
</protein>
<feature type="region of interest" description="Disordered" evidence="1">
    <location>
        <begin position="1"/>
        <end position="21"/>
    </location>
</feature>
<feature type="compositionally biased region" description="Basic and acidic residues" evidence="1">
    <location>
        <begin position="9"/>
        <end position="19"/>
    </location>
</feature>
<feature type="transmembrane region" description="Helical" evidence="2">
    <location>
        <begin position="134"/>
        <end position="159"/>
    </location>
</feature>
<dbReference type="KEGG" id="halt:IM660_01230"/>
<dbReference type="AlphaFoldDB" id="A0A7M1STS1"/>
<dbReference type="RefSeq" id="WP_193497639.1">
    <property type="nucleotide sequence ID" value="NZ_CP063169.1"/>
</dbReference>
<gene>
    <name evidence="3" type="ORF">IM660_01230</name>
</gene>
<feature type="transmembrane region" description="Helical" evidence="2">
    <location>
        <begin position="244"/>
        <end position="262"/>
    </location>
</feature>
<feature type="transmembrane region" description="Helical" evidence="2">
    <location>
        <begin position="77"/>
        <end position="100"/>
    </location>
</feature>
<keyword evidence="2" id="KW-1133">Transmembrane helix</keyword>
<feature type="transmembrane region" description="Helical" evidence="2">
    <location>
        <begin position="347"/>
        <end position="369"/>
    </location>
</feature>
<name>A0A7M1STS1_9MICO</name>
<dbReference type="EMBL" id="CP063169">
    <property type="protein sequence ID" value="QOR70970.1"/>
    <property type="molecule type" value="Genomic_DNA"/>
</dbReference>
<feature type="transmembrane region" description="Helical" evidence="2">
    <location>
        <begin position="165"/>
        <end position="187"/>
    </location>
</feature>